<dbReference type="PROSITE" id="PS50092">
    <property type="entry name" value="TSP1"/>
    <property type="match status" value="18"/>
</dbReference>
<dbReference type="PANTHER" id="PTHR10877:SF150">
    <property type="entry name" value="REJ DOMAIN-CONTAINING PROTEIN"/>
    <property type="match status" value="1"/>
</dbReference>
<dbReference type="Pfam" id="PF08016">
    <property type="entry name" value="PKD_channel"/>
    <property type="match status" value="1"/>
</dbReference>
<dbReference type="InterPro" id="IPR000203">
    <property type="entry name" value="GPS"/>
</dbReference>
<evidence type="ECO:0000256" key="8">
    <source>
        <dbReference type="ARBA" id="ARBA00023157"/>
    </source>
</evidence>
<dbReference type="Gene3D" id="2.20.100.10">
    <property type="entry name" value="Thrombospondin type-1 (TSP1) repeat"/>
    <property type="match status" value="18"/>
</dbReference>
<protein>
    <submittedName>
        <fullName evidence="16">Uncharacterized protein LOC101238762 isoform X2</fullName>
    </submittedName>
</protein>
<evidence type="ECO:0000256" key="7">
    <source>
        <dbReference type="ARBA" id="ARBA00023136"/>
    </source>
</evidence>
<comment type="caution">
    <text evidence="9">Lacks conserved residue(s) required for the propagation of feature annotation.</text>
</comment>
<feature type="transmembrane region" description="Helical" evidence="11">
    <location>
        <begin position="3206"/>
        <end position="3228"/>
    </location>
</feature>
<evidence type="ECO:0000313" key="16">
    <source>
        <dbReference type="RefSeq" id="XP_065656815.1"/>
    </source>
</evidence>
<comment type="similarity">
    <text evidence="2">Belongs to the polycystin family.</text>
</comment>
<keyword evidence="6 11" id="KW-1133">Transmembrane helix</keyword>
<evidence type="ECO:0000256" key="11">
    <source>
        <dbReference type="SAM" id="Phobius"/>
    </source>
</evidence>
<dbReference type="SUPFAM" id="SSF57440">
    <property type="entry name" value="Kringle-like"/>
    <property type="match status" value="1"/>
</dbReference>
<dbReference type="SMART" id="SM00059">
    <property type="entry name" value="FN2"/>
    <property type="match status" value="1"/>
</dbReference>
<feature type="transmembrane region" description="Helical" evidence="11">
    <location>
        <begin position="2542"/>
        <end position="2560"/>
    </location>
</feature>
<organism evidence="15 16">
    <name type="scientific">Hydra vulgaris</name>
    <name type="common">Hydra</name>
    <name type="synonym">Hydra attenuata</name>
    <dbReference type="NCBI Taxonomy" id="6087"/>
    <lineage>
        <taxon>Eukaryota</taxon>
        <taxon>Metazoa</taxon>
        <taxon>Cnidaria</taxon>
        <taxon>Hydrozoa</taxon>
        <taxon>Hydroidolina</taxon>
        <taxon>Anthoathecata</taxon>
        <taxon>Aplanulata</taxon>
        <taxon>Hydridae</taxon>
        <taxon>Hydra</taxon>
    </lineage>
</organism>
<evidence type="ECO:0000256" key="2">
    <source>
        <dbReference type="ARBA" id="ARBA00007200"/>
    </source>
</evidence>
<dbReference type="SUPFAM" id="SSF49299">
    <property type="entry name" value="PKD domain"/>
    <property type="match status" value="1"/>
</dbReference>
<evidence type="ECO:0000256" key="12">
    <source>
        <dbReference type="SAM" id="SignalP"/>
    </source>
</evidence>
<dbReference type="Gene3D" id="2.40.180.10">
    <property type="entry name" value="Catalase core domain"/>
    <property type="match status" value="1"/>
</dbReference>
<feature type="signal peptide" evidence="12">
    <location>
        <begin position="1"/>
        <end position="21"/>
    </location>
</feature>
<keyword evidence="15" id="KW-1185">Reference proteome</keyword>
<dbReference type="RefSeq" id="XP_065656815.1">
    <property type="nucleotide sequence ID" value="XM_065800743.1"/>
</dbReference>
<dbReference type="SMART" id="SM00209">
    <property type="entry name" value="TSP1"/>
    <property type="match status" value="18"/>
</dbReference>
<feature type="compositionally biased region" description="Low complexity" evidence="10">
    <location>
        <begin position="80"/>
        <end position="99"/>
    </location>
</feature>
<feature type="transmembrane region" description="Helical" evidence="11">
    <location>
        <begin position="2611"/>
        <end position="2634"/>
    </location>
</feature>
<keyword evidence="5" id="KW-0677">Repeat</keyword>
<dbReference type="InterPro" id="IPR051223">
    <property type="entry name" value="Polycystin"/>
</dbReference>
<feature type="transmembrane region" description="Helical" evidence="11">
    <location>
        <begin position="2740"/>
        <end position="2762"/>
    </location>
</feature>
<dbReference type="Proteomes" id="UP001652625">
    <property type="component" value="Chromosome 07"/>
</dbReference>
<dbReference type="InterPro" id="IPR013783">
    <property type="entry name" value="Ig-like_fold"/>
</dbReference>
<dbReference type="SMART" id="SM00308">
    <property type="entry name" value="LH2"/>
    <property type="match status" value="1"/>
</dbReference>
<dbReference type="Pfam" id="PF00090">
    <property type="entry name" value="TSP_1"/>
    <property type="match status" value="18"/>
</dbReference>
<keyword evidence="4 12" id="KW-0732">Signal</keyword>
<feature type="transmembrane region" description="Helical" evidence="11">
    <location>
        <begin position="3097"/>
        <end position="3123"/>
    </location>
</feature>
<evidence type="ECO:0000256" key="10">
    <source>
        <dbReference type="SAM" id="MobiDB-lite"/>
    </source>
</evidence>
<sequence>MKQIYLIVQVVALLCIASINGSGSSGGSGSGTSGSGTSGSGTSGSGTSGSGTSGSGTSGSGTSGSGTSGSGTSGSGTSGSGSNVNSTSGVSGNGTSVNGSGTVQQNSSCIIATRGGNSNGSCCYFPFVYQQKIYNNCTANQSNSFWCATTSSFDKDGMWGYCYGIWSDWSQWSKCNVSCGIGVMNKSRVCLNDSKLCDGESYNITTCFSNISCAGVWSDWSQWSDCNVSCGIGVMNKSRICFNDSKLCVGESFNVTTCFSNVNCAGVWSDWSEWSDCNVSCGIGVMNKLRICFNDSKLCVGESYIITTCFSNVSCAGVWSDWSEWSDCNVSCGIGVMNKSRICFNDSKLCVGESYNITTCFSDVICAGIWSDWSDWSDCNVSCGIGVMNKSRICFNGSKLCVGESYNITTCFSNISCAGVWSDWSEWSDCNVSCGIGVMNKSRICLNDNTLCVGESYNISTCFSNVSCAGVWSDWSQWSGCNVSCGIGVMNKSRICFNDSNLCVGESYSITTCFSNVSCAGIWSDWSEWSDCNVSCGIGVMNKSRICFNDSKLCVGKSYNIITCFSNLSCAGVWSDWSKWSDCNVSCGIGVMNKSRICFNDSTLCVGEYYNISTCFSNESCAGVWSDWSQWSDCNVSCGIGVMNKSRICFNDSELCVGENYNITTCFSNLSCAGVWSDWSEWSDCNVLCGMGVMNKSRICFNDSKLCVGESYNITTCISNLNCAGVWSDWSEWSDCDVSCGIGVMNKSRICFNDSKLCVGESYNITTCFSNLSCAGVWSDWSEWSDCNVSCGIGVMNKLRICFNDSRLCIGESYNITTCFSNLSCAGIWSDWSQWSDCNVSCGIGVMNKSRTCFNNSKLCVGESYNITTCFSDASCAGVWSDWSEWSDCNVSCGVGVMNESRICFNNSSLCVGESYNITTCFSNVSCSGVWSDWSEWSSCNVSCGIGVMNKSRICFNDSKLCVGESYNITTCFSNVSCAGIWSDWSDWSDCNVSCGIGVMNKSRICFNDSKLCVGESYNISTCFRNVSCAGIWSDWSEWSDCNVSCGIGVKNKSRICFNDSKLCVGESYNITTCFSNLSCAGECDFLLMGLYMNVTQSIVKDMTFEMVFMFQKIYNNGFGVVPRVIELDFGDGTLRNISDQELTENQYYLNYSTIHSYNECGKYKISYTVKPCNASLHFNYSENNFINMTAFCTMSPFTIATNPASDSFPYFVLPLKQEISLAISQSTGSYLTYTVNWGDNALDISDQSSSKNPIPFSFSHTYEGVSSYVIVVEAKNALEAISNKIFIQIQNCSFPQIVFHYGTVKNQLQVFYNTTKDFPAYIKKVDNLCNSTNISFDWLINGENIKIKSHGVLTDNKIVYSIENNLDYGSYTLSLFFTYNKLTTVYISYFIVVGLPFYIEIENGEFHTVAYKELVGNEWYHRILTLSALVSIDTNPPKLEYETVVYNWRCKLASNLSFAQGSLMAHKSVNSSSIFCFNQSWVDLELFGPEIVLNTDKFLEGVTYQFQVVGTLLVGKYLQFDSFIQEIFFSPGDLPKGKIICITNCGKKLNIRDHLIYMFTCMNCDENLLTYSWQILTDDNQWPEELLQENSTTTGFKGGTLVINVETLVASKNYTFLLTVSYVGSSYNALFKIKKETSSLPVPGSCFISPQIGYMILTKFKIICQDWKDEEQSILKYHFYYDIGIPEKFLITSNENMGYPLLNAKSTEQPFLIDFVLPPGKIYNNFTIAILIKVIGFYNAFMQYHDLYVQVLPFENTLSISNIFSTINTHYTNTMSSFLQAVCHYVNENSYTVKSLNVESVDNITGFSNVNRELLLEKENMLNQLQNARSKVVDLLVLAPLNSLNEIKDVGDILSVVLDVPEELNPQTVINSIDIVTKMASLLSEENIKNVGPHVFDFITQPYITCISNLFDAISYSNNSVDFKSGNEFSTSKKINEGSIKLLQSLEVYLKALQYFIAENEDPIIGDTPGFRFFVKKVYGNSKENTSTSSSQVYEQSGFTLPSLNSFLNESIKHSSVVVNNINMKNQLFTWDLERSKNIVSESQIIYLSMTTGKKIEVKNLSSTVNISIKNIPEKIKGQNVSLLIPNDVQLALLELQSVECKFLLKITPLNDPHNRTNLIVYIQYGKIPKTSDYDIKLNISNRDGTVLTLGNNSPSANHSLNIQRNQKCRLMDDGSVIMWDFINSTYSFLNRTILYLSYFYNGPMPDKIFEINPYTFDKKEFIGAFYYEIKSFCVECNYWNEKFNKWMSDGCEVDLFTNTFSITQCNCNHLTAFGGFYVAPNKLPTPTLSLLKSGYVLLIVVCSVIFLWLSGLVFARRIDKIDIQKVGVCPLVDNCDTGCYLYQITVVTGSRKNAGTKSNIFFTIAGELGDSGVRRLKDSKRDCFQRSSVDMFIMKTTSCFGDLNYMRVWHDNTGGGWYLRDIEVIDLQTDKYYYFIANRWIAVEYGSLDIVLPLCDDENLRNFSFFFFSKTRKGFTDDHLWLSIFTRLPISSFTRCQRLSVAISLLMTSMASSAIFFGRVPPSSPATENKVGAFSFTLKQIYVGMVCAIITIPVNLLLTQLFRLIEPVYQNGNISKSHDLFIENKESNFSSIEKDLYKKSEKPFYLPHYFLYISWILCVGTILGLGYVILLYGMSFGNKKSLDWLSSVTLGLIHDTMLIQPTKIFLFALLYAFASKVTVYKEKYVLYIQGKTLAHNESWLHSNMNEEITSNQISTSTAPPTKSSIKIMKEARLLQLKLYSTAWELLLYCLFSIVVFYLGYMSKEKSSYFQTRDVEELFNLKLRTTTKVYKNFQVLERLQSSEDFWSWIDFFFLPIIHPEPWFNLSDKFIGTEYMDFPGKTFLPDLTSKVINGIRIRQVRVKPDSCVKPTVLTAYIKLSCLSAYKALVEETQNFDLDWTRPTISNKSQSSTLSLPWKYQTSEELDGYSFSSALEVYGGGGYVIEIFPKRKNQIFINQLKQKKWIDRQSRALIFEFALFNAATNYFNMVTLTFEFPPFGGILTYFNVNTFMIYASTTEHALGVIGSQIFFLLMTLIFAIREFKIFYRKGWSYFIEFWNVVEAFLFFLSLLAVCFFIYKGQLAKKLMSRLQDKQPENFINFMFALHIDSNYTCVVSLIVFFVNLKFLKLLRFNRRVSLLSSTLKVAFYPLLMIGIVFILIVWAVVLFSNIAFGSFLDGYQTHFQTVTSIGSLLLGKFSFETFAESPILGPIFFFGFNFFMVWIFMNMLISILNDSMASVHSNKNFQNNDYEIIDYFVAQFKGLLSLDNKKNTKNVPLNINCKQLQPESSLICTSENLNDCGFVSKVSFHENTLMEQDDDEIMSKILEKFVSCLILVHNRNILKTIRCCERVENEAKTIRVGYNAMSRTKCIGNNVMSKTKFVDNNVMSKTKLVDNYIKSRTNCFDNNEILLQKQKPMLYKDRNYIN</sequence>
<dbReference type="InterPro" id="IPR002859">
    <property type="entry name" value="PKD/REJ-like"/>
</dbReference>
<feature type="domain" description="PLAT" evidence="13">
    <location>
        <begin position="2342"/>
        <end position="2457"/>
    </location>
</feature>
<dbReference type="InterPro" id="IPR036392">
    <property type="entry name" value="PLAT/LH2_dom_sf"/>
</dbReference>
<feature type="transmembrane region" description="Helical" evidence="11">
    <location>
        <begin position="2296"/>
        <end position="2317"/>
    </location>
</feature>
<accession>A0ABM4C5G1</accession>
<dbReference type="Pfam" id="PF01477">
    <property type="entry name" value="PLAT"/>
    <property type="match status" value="1"/>
</dbReference>
<comment type="subcellular location">
    <subcellularLocation>
        <location evidence="1">Membrane</location>
        <topology evidence="1">Multi-pass membrane protein</topology>
    </subcellularLocation>
</comment>
<dbReference type="PROSITE" id="PS51092">
    <property type="entry name" value="FN2_2"/>
    <property type="match status" value="1"/>
</dbReference>
<feature type="region of interest" description="Disordered" evidence="10">
    <location>
        <begin position="22"/>
        <end position="99"/>
    </location>
</feature>
<dbReference type="InterPro" id="IPR000884">
    <property type="entry name" value="TSP1_rpt"/>
</dbReference>
<evidence type="ECO:0000259" key="13">
    <source>
        <dbReference type="PROSITE" id="PS50095"/>
    </source>
</evidence>
<keyword evidence="8" id="KW-1015">Disulfide bond</keyword>
<dbReference type="SMART" id="SM00303">
    <property type="entry name" value="GPS"/>
    <property type="match status" value="1"/>
</dbReference>
<dbReference type="InterPro" id="IPR001024">
    <property type="entry name" value="PLAT/LH2_dom"/>
</dbReference>
<dbReference type="Gene3D" id="2.60.40.10">
    <property type="entry name" value="Immunoglobulins"/>
    <property type="match status" value="1"/>
</dbReference>
<dbReference type="Gene3D" id="2.10.10.10">
    <property type="entry name" value="Fibronectin, type II, collagen-binding"/>
    <property type="match status" value="1"/>
</dbReference>
<dbReference type="CDD" id="cd00062">
    <property type="entry name" value="FN2"/>
    <property type="match status" value="1"/>
</dbReference>
<dbReference type="InterPro" id="IPR046791">
    <property type="entry name" value="Polycystin_dom"/>
</dbReference>
<evidence type="ECO:0000256" key="4">
    <source>
        <dbReference type="ARBA" id="ARBA00022729"/>
    </source>
</evidence>
<evidence type="ECO:0000256" key="6">
    <source>
        <dbReference type="ARBA" id="ARBA00022989"/>
    </source>
</evidence>
<evidence type="ECO:0000256" key="1">
    <source>
        <dbReference type="ARBA" id="ARBA00004141"/>
    </source>
</evidence>
<feature type="domain" description="Fibronectin type-II" evidence="14">
    <location>
        <begin position="118"/>
        <end position="164"/>
    </location>
</feature>
<feature type="transmembrane region" description="Helical" evidence="11">
    <location>
        <begin position="2501"/>
        <end position="2522"/>
    </location>
</feature>
<dbReference type="InterPro" id="IPR036943">
    <property type="entry name" value="FN_type2_sf"/>
</dbReference>
<reference evidence="16" key="1">
    <citation type="submission" date="2025-08" db="UniProtKB">
        <authorList>
            <consortium name="RefSeq"/>
        </authorList>
    </citation>
    <scope>IDENTIFICATION</scope>
</reference>
<keyword evidence="3 11" id="KW-0812">Transmembrane</keyword>
<evidence type="ECO:0000256" key="3">
    <source>
        <dbReference type="ARBA" id="ARBA00022692"/>
    </source>
</evidence>
<dbReference type="SUPFAM" id="SSF49723">
    <property type="entry name" value="Lipase/lipooxygenase domain (PLAT/LH2 domain)"/>
    <property type="match status" value="1"/>
</dbReference>
<dbReference type="InterPro" id="IPR000562">
    <property type="entry name" value="FN_type2_dom"/>
</dbReference>
<dbReference type="Pfam" id="PF00040">
    <property type="entry name" value="fn2"/>
    <property type="match status" value="1"/>
</dbReference>
<feature type="transmembrane region" description="Helical" evidence="11">
    <location>
        <begin position="3020"/>
        <end position="3040"/>
    </location>
</feature>
<dbReference type="GeneID" id="101238762"/>
<evidence type="ECO:0000313" key="15">
    <source>
        <dbReference type="Proteomes" id="UP001652625"/>
    </source>
</evidence>
<dbReference type="PANTHER" id="PTHR10877">
    <property type="entry name" value="POLYCYSTIN FAMILY MEMBER"/>
    <property type="match status" value="1"/>
</dbReference>
<feature type="transmembrane region" description="Helical" evidence="11">
    <location>
        <begin position="3052"/>
        <end position="3077"/>
    </location>
</feature>
<feature type="transmembrane region" description="Helical" evidence="11">
    <location>
        <begin position="2654"/>
        <end position="2676"/>
    </location>
</feature>
<dbReference type="PROSITE" id="PS00023">
    <property type="entry name" value="FN2_1"/>
    <property type="match status" value="1"/>
</dbReference>
<evidence type="ECO:0000256" key="5">
    <source>
        <dbReference type="ARBA" id="ARBA00022737"/>
    </source>
</evidence>
<dbReference type="Pfam" id="PF20519">
    <property type="entry name" value="Polycystin_dom"/>
    <property type="match status" value="1"/>
</dbReference>
<gene>
    <name evidence="16" type="primary">LOC101238762</name>
</gene>
<feature type="transmembrane region" description="Helical" evidence="11">
    <location>
        <begin position="3144"/>
        <end position="3166"/>
    </location>
</feature>
<name>A0ABM4C5G1_HYDVU</name>
<feature type="chain" id="PRO_5045395137" evidence="12">
    <location>
        <begin position="22"/>
        <end position="3425"/>
    </location>
</feature>
<dbReference type="Pfam" id="PF02010">
    <property type="entry name" value="REJ"/>
    <property type="match status" value="1"/>
</dbReference>
<dbReference type="InterPro" id="IPR035986">
    <property type="entry name" value="PKD_dom_sf"/>
</dbReference>
<dbReference type="SUPFAM" id="SSF82895">
    <property type="entry name" value="TSP-1 type 1 repeat"/>
    <property type="match status" value="18"/>
</dbReference>
<feature type="compositionally biased region" description="Gly residues" evidence="10">
    <location>
        <begin position="23"/>
        <end position="79"/>
    </location>
</feature>
<evidence type="ECO:0000256" key="9">
    <source>
        <dbReference type="PROSITE-ProRule" id="PRU00479"/>
    </source>
</evidence>
<dbReference type="InterPro" id="IPR036383">
    <property type="entry name" value="TSP1_rpt_sf"/>
</dbReference>
<dbReference type="InterPro" id="IPR013806">
    <property type="entry name" value="Kringle-like"/>
</dbReference>
<evidence type="ECO:0000259" key="14">
    <source>
        <dbReference type="PROSITE" id="PS51092"/>
    </source>
</evidence>
<keyword evidence="7 11" id="KW-0472">Membrane</keyword>
<dbReference type="PROSITE" id="PS50095">
    <property type="entry name" value="PLAT"/>
    <property type="match status" value="1"/>
</dbReference>
<dbReference type="InterPro" id="IPR013122">
    <property type="entry name" value="PKD1_2_channel"/>
</dbReference>
<proteinExistence type="inferred from homology"/>